<dbReference type="PANTHER" id="PTHR33065">
    <property type="entry name" value="OS07G0486400 PROTEIN"/>
    <property type="match status" value="1"/>
</dbReference>
<accession>A0A8T0WPY0</accession>
<feature type="non-terminal residue" evidence="2">
    <location>
        <position position="1"/>
    </location>
</feature>
<sequence length="259" mass="28304">ICIFYEARLEAMMFSNPTDCNNINGTCLFHSTCHMLQIFSLKLASIPVEHGPVELYGYIATRDPLDCLLNYVINFSRDDPIIIEQGSLINMAGPKRGIQLIGPTLIEFDMKIKTGRHENEDLQLIDGVSLVDNKEPNCSPFTCRLHGGCGAIDITASCLDFAVEATVEVAISQFTSANGINEEILLFDGAIAESCGLKRSVIAVVKGAHMDLKFKVASDSCIPAEHCCSFEATKHGHSIQEIKTDFALIAVKVSWSTLC</sequence>
<proteinExistence type="predicted"/>
<keyword evidence="3" id="KW-1185">Reference proteome</keyword>
<gene>
    <name evidence="2" type="ORF">PVAP13_1NG042308</name>
</gene>
<feature type="domain" description="DUF6598" evidence="1">
    <location>
        <begin position="35"/>
        <end position="253"/>
    </location>
</feature>
<comment type="caution">
    <text evidence="2">The sequence shown here is derived from an EMBL/GenBank/DDBJ whole genome shotgun (WGS) entry which is preliminary data.</text>
</comment>
<evidence type="ECO:0000259" key="1">
    <source>
        <dbReference type="Pfam" id="PF20241"/>
    </source>
</evidence>
<dbReference type="Pfam" id="PF20241">
    <property type="entry name" value="DUF6598"/>
    <property type="match status" value="1"/>
</dbReference>
<dbReference type="EMBL" id="CM029038">
    <property type="protein sequence ID" value="KAG2648217.1"/>
    <property type="molecule type" value="Genomic_DNA"/>
</dbReference>
<protein>
    <recommendedName>
        <fullName evidence="1">DUF6598 domain-containing protein</fullName>
    </recommendedName>
</protein>
<dbReference type="AlphaFoldDB" id="A0A8T0WPY0"/>
<name>A0A8T0WPY0_PANVG</name>
<dbReference type="PANTHER" id="PTHR33065:SF176">
    <property type="entry name" value="DUF6598 DOMAIN-CONTAINING PROTEIN"/>
    <property type="match status" value="1"/>
</dbReference>
<evidence type="ECO:0000313" key="2">
    <source>
        <dbReference type="EMBL" id="KAG2648217.1"/>
    </source>
</evidence>
<reference evidence="2" key="1">
    <citation type="submission" date="2020-05" db="EMBL/GenBank/DDBJ databases">
        <title>WGS assembly of Panicum virgatum.</title>
        <authorList>
            <person name="Lovell J.T."/>
            <person name="Jenkins J."/>
            <person name="Shu S."/>
            <person name="Juenger T.E."/>
            <person name="Schmutz J."/>
        </authorList>
    </citation>
    <scope>NUCLEOTIDE SEQUENCE</scope>
    <source>
        <strain evidence="2">AP13</strain>
    </source>
</reference>
<evidence type="ECO:0000313" key="3">
    <source>
        <dbReference type="Proteomes" id="UP000823388"/>
    </source>
</evidence>
<organism evidence="2 3">
    <name type="scientific">Panicum virgatum</name>
    <name type="common">Blackwell switchgrass</name>
    <dbReference type="NCBI Taxonomy" id="38727"/>
    <lineage>
        <taxon>Eukaryota</taxon>
        <taxon>Viridiplantae</taxon>
        <taxon>Streptophyta</taxon>
        <taxon>Embryophyta</taxon>
        <taxon>Tracheophyta</taxon>
        <taxon>Spermatophyta</taxon>
        <taxon>Magnoliopsida</taxon>
        <taxon>Liliopsida</taxon>
        <taxon>Poales</taxon>
        <taxon>Poaceae</taxon>
        <taxon>PACMAD clade</taxon>
        <taxon>Panicoideae</taxon>
        <taxon>Panicodae</taxon>
        <taxon>Paniceae</taxon>
        <taxon>Panicinae</taxon>
        <taxon>Panicum</taxon>
        <taxon>Panicum sect. Hiantes</taxon>
    </lineage>
</organism>
<dbReference type="InterPro" id="IPR046533">
    <property type="entry name" value="DUF6598"/>
</dbReference>
<dbReference type="Proteomes" id="UP000823388">
    <property type="component" value="Chromosome 1N"/>
</dbReference>